<dbReference type="OrthoDB" id="2305901at2759"/>
<organism evidence="1 2">
    <name type="scientific">Funneliformis geosporum</name>
    <dbReference type="NCBI Taxonomy" id="1117311"/>
    <lineage>
        <taxon>Eukaryota</taxon>
        <taxon>Fungi</taxon>
        <taxon>Fungi incertae sedis</taxon>
        <taxon>Mucoromycota</taxon>
        <taxon>Glomeromycotina</taxon>
        <taxon>Glomeromycetes</taxon>
        <taxon>Glomerales</taxon>
        <taxon>Glomeraceae</taxon>
        <taxon>Funneliformis</taxon>
    </lineage>
</organism>
<evidence type="ECO:0000313" key="2">
    <source>
        <dbReference type="Proteomes" id="UP001153678"/>
    </source>
</evidence>
<sequence>MASRLPVECLRRIFEDIVTIDINLDPFSRKDGVIYSNLNHLHSCILVNRTWCDTAMPLLWKDPLHWLSVRHDEVVNQIQLPTPWKERFQFFIPFTFTRSNRLPLLISTYFTCLPEKSRRSLKANKAFKGSEFIMDVNPYFDYPFFLERLNLPILVNAVSMWNSQYQTVDESFDEDSDTEEEILPVSVLAEKLLRMFMERSGNLKYLSHMKSNISIQCAVVIKSNLAVFPGAKLTLSKITSFHFNASSIKKPEKYYQALARICHSIENLEIHFLSNDSKGLASLIESQRGLLRLLIHGGSGTSYFGNDSGKIYNYVVKALEKKVKNLTYLSYQCNGGIPLGTFASCKKLERLLLHTLYYHSSDSFVRSEFPHLKSLYIEDGSFLINHQIRIIQNSGGSITEIVNCMSEPRDPDNLTSFYETVMGFCPNLINFEYYISKDQFSLIPNLFNKCNKLQKLTFHSASLPSDTAEINDILTRMGEVIPEKLQKIEIPWHFTFSAESLASFLRGCHKRLKEPLRFKACIPTEEHRDILELYVNRGVLRENSPTF</sequence>
<accession>A0A9W4WP99</accession>
<evidence type="ECO:0000313" key="1">
    <source>
        <dbReference type="EMBL" id="CAI2168752.1"/>
    </source>
</evidence>
<name>A0A9W4WP99_9GLOM</name>
<reference evidence="1" key="1">
    <citation type="submission" date="2022-08" db="EMBL/GenBank/DDBJ databases">
        <authorList>
            <person name="Kallberg Y."/>
            <person name="Tangrot J."/>
            <person name="Rosling A."/>
        </authorList>
    </citation>
    <scope>NUCLEOTIDE SEQUENCE</scope>
    <source>
        <strain evidence="1">Wild A</strain>
    </source>
</reference>
<dbReference type="SUPFAM" id="SSF52047">
    <property type="entry name" value="RNI-like"/>
    <property type="match status" value="1"/>
</dbReference>
<dbReference type="Proteomes" id="UP001153678">
    <property type="component" value="Unassembled WGS sequence"/>
</dbReference>
<gene>
    <name evidence="1" type="ORF">FWILDA_LOCUS3740</name>
</gene>
<dbReference type="Gene3D" id="3.80.10.10">
    <property type="entry name" value="Ribonuclease Inhibitor"/>
    <property type="match status" value="1"/>
</dbReference>
<protein>
    <submittedName>
        <fullName evidence="1">4398_t:CDS:1</fullName>
    </submittedName>
</protein>
<dbReference type="AlphaFoldDB" id="A0A9W4WP99"/>
<proteinExistence type="predicted"/>
<dbReference type="EMBL" id="CAMKVN010000517">
    <property type="protein sequence ID" value="CAI2168752.1"/>
    <property type="molecule type" value="Genomic_DNA"/>
</dbReference>
<keyword evidence="2" id="KW-1185">Reference proteome</keyword>
<comment type="caution">
    <text evidence="1">The sequence shown here is derived from an EMBL/GenBank/DDBJ whole genome shotgun (WGS) entry which is preliminary data.</text>
</comment>
<dbReference type="InterPro" id="IPR032675">
    <property type="entry name" value="LRR_dom_sf"/>
</dbReference>